<keyword evidence="6" id="KW-0547">Nucleotide-binding</keyword>
<dbReference type="RefSeq" id="WP_121587391.1">
    <property type="nucleotide sequence ID" value="NZ_DBGFRH010000069.1"/>
</dbReference>
<protein>
    <submittedName>
        <fullName evidence="11">ATP-binding cassette domain-containing protein</fullName>
    </submittedName>
</protein>
<evidence type="ECO:0000256" key="6">
    <source>
        <dbReference type="ARBA" id="ARBA00022741"/>
    </source>
</evidence>
<dbReference type="InterPro" id="IPR027417">
    <property type="entry name" value="P-loop_NTPase"/>
</dbReference>
<dbReference type="InterPro" id="IPR003439">
    <property type="entry name" value="ABC_transporter-like_ATP-bd"/>
</dbReference>
<sequence length="508" mass="55972">MEPIIQMKEITKRFPGVVALDRINFDVRPGEVHVLLGENGAGKSTLMKVLSGAYRPDGGTIVLEGKEYSHLTPHLSAEGGISIIYQELSVVNWLDIRENIFMGRLPMKHAGPLAVVDYAEMNARTEELLKKVNLSNRKPTTSVGDLSISEKQMVEIAKSVAFNAKVIVMDEPTSSLTEEEVQKLFVIIRQLKEEGKGVVFISHKLSEIAEIGDRITIMKDGGYVGTYQVADLTTDDMVRLMVGREIKGTYQHKPEEHYEFGDVMFECKNLTRKDGRAKDISFSLRRGEILGFSGLVGAGRSETMCAIYGAAPKASGEVWLEGKRLTIKNPYQALRQGIGMVTENRRETGFFQNFSNKRNISIAYQLKRSSLDGMLGLTNNAEEQRLAEKERADIQIKCASLEQLTSQLSGGNQQKVILGKWMAAGVKLLIFDEPTKGIDVGTKSEIYKLMRGLADGGIGVIVVSSEMPELLGLCDRIAVMADGRITEIYEVADATEEKLAKAATGETA</sequence>
<dbReference type="Pfam" id="PF00005">
    <property type="entry name" value="ABC_tran"/>
    <property type="match status" value="2"/>
</dbReference>
<dbReference type="CDD" id="cd03215">
    <property type="entry name" value="ABC_Carb_Monos_II"/>
    <property type="match status" value="1"/>
</dbReference>
<keyword evidence="2" id="KW-0813">Transport</keyword>
<dbReference type="Gene3D" id="3.40.50.300">
    <property type="entry name" value="P-loop containing nucleotide triphosphate hydrolases"/>
    <property type="match status" value="2"/>
</dbReference>
<evidence type="ECO:0000256" key="2">
    <source>
        <dbReference type="ARBA" id="ARBA00022448"/>
    </source>
</evidence>
<dbReference type="PANTHER" id="PTHR43790">
    <property type="entry name" value="CARBOHYDRATE TRANSPORT ATP-BINDING PROTEIN MG119-RELATED"/>
    <property type="match status" value="1"/>
</dbReference>
<dbReference type="InterPro" id="IPR017871">
    <property type="entry name" value="ABC_transporter-like_CS"/>
</dbReference>
<feature type="domain" description="ABC transporter" evidence="10">
    <location>
        <begin position="5"/>
        <end position="245"/>
    </location>
</feature>
<dbReference type="PANTHER" id="PTHR43790:SF3">
    <property type="entry name" value="D-ALLOSE IMPORT ATP-BINDING PROTEIN ALSA-RELATED"/>
    <property type="match status" value="1"/>
</dbReference>
<comment type="caution">
    <text evidence="11">The sequence shown here is derived from an EMBL/GenBank/DDBJ whole genome shotgun (WGS) entry which is preliminary data.</text>
</comment>
<evidence type="ECO:0000256" key="8">
    <source>
        <dbReference type="ARBA" id="ARBA00022967"/>
    </source>
</evidence>
<gene>
    <name evidence="11" type="ORF">D4A47_11605</name>
</gene>
<evidence type="ECO:0000256" key="4">
    <source>
        <dbReference type="ARBA" id="ARBA00022597"/>
    </source>
</evidence>
<keyword evidence="12" id="KW-1185">Reference proteome</keyword>
<dbReference type="Proteomes" id="UP000276301">
    <property type="component" value="Unassembled WGS sequence"/>
</dbReference>
<evidence type="ECO:0000256" key="3">
    <source>
        <dbReference type="ARBA" id="ARBA00022475"/>
    </source>
</evidence>
<feature type="domain" description="ABC transporter" evidence="10">
    <location>
        <begin position="258"/>
        <end position="507"/>
    </location>
</feature>
<evidence type="ECO:0000259" key="10">
    <source>
        <dbReference type="PROSITE" id="PS50893"/>
    </source>
</evidence>
<evidence type="ECO:0000313" key="12">
    <source>
        <dbReference type="Proteomes" id="UP000276301"/>
    </source>
</evidence>
<keyword evidence="9" id="KW-0472">Membrane</keyword>
<dbReference type="PROSITE" id="PS00211">
    <property type="entry name" value="ABC_TRANSPORTER_1"/>
    <property type="match status" value="1"/>
</dbReference>
<keyword evidence="7 11" id="KW-0067">ATP-binding</keyword>
<evidence type="ECO:0000256" key="1">
    <source>
        <dbReference type="ARBA" id="ARBA00004202"/>
    </source>
</evidence>
<dbReference type="EMBL" id="RCHT01000028">
    <property type="protein sequence ID" value="RLL08735.1"/>
    <property type="molecule type" value="Genomic_DNA"/>
</dbReference>
<dbReference type="CDD" id="cd03216">
    <property type="entry name" value="ABC_Carb_Monos_I"/>
    <property type="match status" value="1"/>
</dbReference>
<dbReference type="PROSITE" id="PS50893">
    <property type="entry name" value="ABC_TRANSPORTER_2"/>
    <property type="match status" value="2"/>
</dbReference>
<dbReference type="SUPFAM" id="SSF52540">
    <property type="entry name" value="P-loop containing nucleoside triphosphate hydrolases"/>
    <property type="match status" value="2"/>
</dbReference>
<evidence type="ECO:0000313" key="11">
    <source>
        <dbReference type="EMBL" id="RLL08735.1"/>
    </source>
</evidence>
<dbReference type="SMART" id="SM00382">
    <property type="entry name" value="AAA"/>
    <property type="match status" value="2"/>
</dbReference>
<evidence type="ECO:0000256" key="9">
    <source>
        <dbReference type="ARBA" id="ARBA00023136"/>
    </source>
</evidence>
<dbReference type="GO" id="GO:0005886">
    <property type="term" value="C:plasma membrane"/>
    <property type="evidence" value="ECO:0007669"/>
    <property type="project" value="UniProtKB-SubCell"/>
</dbReference>
<proteinExistence type="predicted"/>
<keyword evidence="8" id="KW-1278">Translocase</keyword>
<evidence type="ECO:0000256" key="7">
    <source>
        <dbReference type="ARBA" id="ARBA00022840"/>
    </source>
</evidence>
<keyword evidence="5" id="KW-0677">Repeat</keyword>
<keyword evidence="4" id="KW-0762">Sugar transport</keyword>
<dbReference type="FunFam" id="3.40.50.300:FF:000127">
    <property type="entry name" value="Ribose import ATP-binding protein RbsA"/>
    <property type="match status" value="1"/>
</dbReference>
<organism evidence="11 12">
    <name type="scientific">Anaerotruncus massiliensis</name>
    <name type="common">ex Liu et al. 2021</name>
    <dbReference type="NCBI Taxonomy" id="2321404"/>
    <lineage>
        <taxon>Bacteria</taxon>
        <taxon>Bacillati</taxon>
        <taxon>Bacillota</taxon>
        <taxon>Clostridia</taxon>
        <taxon>Eubacteriales</taxon>
        <taxon>Oscillospiraceae</taxon>
        <taxon>Anaerotruncus</taxon>
    </lineage>
</organism>
<dbReference type="InterPro" id="IPR050107">
    <property type="entry name" value="ABC_carbohydrate_import_ATPase"/>
</dbReference>
<comment type="subcellular location">
    <subcellularLocation>
        <location evidence="1">Cell membrane</location>
        <topology evidence="1">Peripheral membrane protein</topology>
    </subcellularLocation>
</comment>
<dbReference type="AlphaFoldDB" id="A0A498CKL5"/>
<dbReference type="InterPro" id="IPR003593">
    <property type="entry name" value="AAA+_ATPase"/>
</dbReference>
<evidence type="ECO:0000256" key="5">
    <source>
        <dbReference type="ARBA" id="ARBA00022737"/>
    </source>
</evidence>
<name>A0A498CKL5_9FIRM</name>
<keyword evidence="3" id="KW-1003">Cell membrane</keyword>
<reference evidence="11 12" key="1">
    <citation type="submission" date="2018-10" db="EMBL/GenBank/DDBJ databases">
        <title>Anaerotruncus faecis sp. nov., isolated from human feces.</title>
        <authorList>
            <person name="Wang Y.-J."/>
        </authorList>
    </citation>
    <scope>NUCLEOTIDE SEQUENCE [LARGE SCALE GENOMIC DNA]</scope>
    <source>
        <strain evidence="11 12">22A2-44</strain>
    </source>
</reference>
<dbReference type="GO" id="GO:0016887">
    <property type="term" value="F:ATP hydrolysis activity"/>
    <property type="evidence" value="ECO:0007669"/>
    <property type="project" value="InterPro"/>
</dbReference>
<accession>A0A498CKL5</accession>
<dbReference type="GO" id="GO:0005524">
    <property type="term" value="F:ATP binding"/>
    <property type="evidence" value="ECO:0007669"/>
    <property type="project" value="UniProtKB-KW"/>
</dbReference>